<feature type="domain" description="VOC" evidence="3">
    <location>
        <begin position="18"/>
        <end position="147"/>
    </location>
</feature>
<reference evidence="4 5" key="1">
    <citation type="submission" date="2018-10" db="EMBL/GenBank/DDBJ databases">
        <title>Sequencing the genomes of 1000 actinobacteria strains.</title>
        <authorList>
            <person name="Klenk H.-P."/>
        </authorList>
    </citation>
    <scope>NUCLEOTIDE SEQUENCE [LARGE SCALE GENOMIC DNA]</scope>
    <source>
        <strain evidence="4 5">DSM 17894</strain>
    </source>
</reference>
<dbReference type="InterPro" id="IPR029068">
    <property type="entry name" value="Glyas_Bleomycin-R_OHBP_Dase"/>
</dbReference>
<dbReference type="Proteomes" id="UP000280008">
    <property type="component" value="Unassembled WGS sequence"/>
</dbReference>
<evidence type="ECO:0000313" key="5">
    <source>
        <dbReference type="Proteomes" id="UP000280008"/>
    </source>
</evidence>
<dbReference type="EMBL" id="RBKS01000001">
    <property type="protein sequence ID" value="RKR74793.1"/>
    <property type="molecule type" value="Genomic_DNA"/>
</dbReference>
<dbReference type="AlphaFoldDB" id="A0A495IFK6"/>
<dbReference type="InterPro" id="IPR018146">
    <property type="entry name" value="Glyoxalase_1_CS"/>
</dbReference>
<dbReference type="PROSITE" id="PS51819">
    <property type="entry name" value="VOC"/>
    <property type="match status" value="1"/>
</dbReference>
<dbReference type="InterPro" id="IPR004360">
    <property type="entry name" value="Glyas_Fos-R_dOase_dom"/>
</dbReference>
<evidence type="ECO:0000313" key="4">
    <source>
        <dbReference type="EMBL" id="RKR74793.1"/>
    </source>
</evidence>
<dbReference type="PANTHER" id="PTHR43048">
    <property type="entry name" value="METHYLMALONYL-COA EPIMERASE"/>
    <property type="match status" value="1"/>
</dbReference>
<dbReference type="InterPro" id="IPR051785">
    <property type="entry name" value="MMCE/EMCE_epimerase"/>
</dbReference>
<feature type="region of interest" description="Disordered" evidence="2">
    <location>
        <begin position="146"/>
        <end position="165"/>
    </location>
</feature>
<sequence>MSPADRPAPEPGALRAAQADHIAISVASLSRSAAFYEGLGFQQVQTTDFAPAPVRSTVLVNASGLRIELIEHGRSHGSAVAESPMDAALEQGLGHVALRVDDVDGALEACLASGATTVAAPGLTSRGDAGFAYLADLDGTVIELVGPPAADPPAAGRETDRLRTP</sequence>
<dbReference type="RefSeq" id="WP_121369665.1">
    <property type="nucleotide sequence ID" value="NZ_RBKS01000001.1"/>
</dbReference>
<keyword evidence="4" id="KW-0223">Dioxygenase</keyword>
<dbReference type="GO" id="GO:0051213">
    <property type="term" value="F:dioxygenase activity"/>
    <property type="evidence" value="ECO:0007669"/>
    <property type="project" value="UniProtKB-KW"/>
</dbReference>
<comment type="caution">
    <text evidence="4">The sequence shown here is derived from an EMBL/GenBank/DDBJ whole genome shotgun (WGS) entry which is preliminary data.</text>
</comment>
<organism evidence="4 5">
    <name type="scientific">Frondihabitans australicus</name>
    <dbReference type="NCBI Taxonomy" id="386892"/>
    <lineage>
        <taxon>Bacteria</taxon>
        <taxon>Bacillati</taxon>
        <taxon>Actinomycetota</taxon>
        <taxon>Actinomycetes</taxon>
        <taxon>Micrococcales</taxon>
        <taxon>Microbacteriaceae</taxon>
        <taxon>Frondihabitans</taxon>
    </lineage>
</organism>
<keyword evidence="1" id="KW-0479">Metal-binding</keyword>
<gene>
    <name evidence="4" type="ORF">C8E83_1923</name>
</gene>
<accession>A0A495IFK6</accession>
<evidence type="ECO:0000256" key="2">
    <source>
        <dbReference type="SAM" id="MobiDB-lite"/>
    </source>
</evidence>
<dbReference type="Gene3D" id="3.10.180.10">
    <property type="entry name" value="2,3-Dihydroxybiphenyl 1,2-Dioxygenase, domain 1"/>
    <property type="match status" value="1"/>
</dbReference>
<keyword evidence="4" id="KW-0560">Oxidoreductase</keyword>
<dbReference type="PROSITE" id="PS00934">
    <property type="entry name" value="GLYOXALASE_I_1"/>
    <property type="match status" value="1"/>
</dbReference>
<protein>
    <submittedName>
        <fullName evidence="4">Catechol 2,3-dioxygenase-like lactoylglutathione lyase family enzyme</fullName>
    </submittedName>
</protein>
<keyword evidence="5" id="KW-1185">Reference proteome</keyword>
<proteinExistence type="predicted"/>
<evidence type="ECO:0000259" key="3">
    <source>
        <dbReference type="PROSITE" id="PS51819"/>
    </source>
</evidence>
<dbReference type="OrthoDB" id="5242506at2"/>
<dbReference type="Pfam" id="PF00903">
    <property type="entry name" value="Glyoxalase"/>
    <property type="match status" value="1"/>
</dbReference>
<dbReference type="PANTHER" id="PTHR43048:SF3">
    <property type="entry name" value="METHYLMALONYL-COA EPIMERASE, MITOCHONDRIAL"/>
    <property type="match status" value="1"/>
</dbReference>
<dbReference type="InterPro" id="IPR037523">
    <property type="entry name" value="VOC_core"/>
</dbReference>
<evidence type="ECO:0000256" key="1">
    <source>
        <dbReference type="ARBA" id="ARBA00022723"/>
    </source>
</evidence>
<name>A0A495IFK6_9MICO</name>
<dbReference type="GO" id="GO:0004493">
    <property type="term" value="F:methylmalonyl-CoA epimerase activity"/>
    <property type="evidence" value="ECO:0007669"/>
    <property type="project" value="TreeGrafter"/>
</dbReference>
<dbReference type="GO" id="GO:0046491">
    <property type="term" value="P:L-methylmalonyl-CoA metabolic process"/>
    <property type="evidence" value="ECO:0007669"/>
    <property type="project" value="TreeGrafter"/>
</dbReference>
<dbReference type="GO" id="GO:0004462">
    <property type="term" value="F:lactoylglutathione lyase activity"/>
    <property type="evidence" value="ECO:0007669"/>
    <property type="project" value="InterPro"/>
</dbReference>
<dbReference type="SUPFAM" id="SSF54593">
    <property type="entry name" value="Glyoxalase/Bleomycin resistance protein/Dihydroxybiphenyl dioxygenase"/>
    <property type="match status" value="1"/>
</dbReference>
<keyword evidence="4" id="KW-0456">Lyase</keyword>
<dbReference type="GO" id="GO:0046872">
    <property type="term" value="F:metal ion binding"/>
    <property type="evidence" value="ECO:0007669"/>
    <property type="project" value="UniProtKB-KW"/>
</dbReference>